<reference evidence="2 3" key="1">
    <citation type="submission" date="2023-09" db="EMBL/GenBank/DDBJ databases">
        <title>Nesidiocoris tenuis whole genome shotgun sequence.</title>
        <authorList>
            <person name="Shibata T."/>
            <person name="Shimoda M."/>
            <person name="Kobayashi T."/>
            <person name="Uehara T."/>
        </authorList>
    </citation>
    <scope>NUCLEOTIDE SEQUENCE [LARGE SCALE GENOMIC DNA]</scope>
    <source>
        <strain evidence="2 3">Japan</strain>
    </source>
</reference>
<name>A0ABN7AJZ3_9HEMI</name>
<dbReference type="EMBL" id="AP028911">
    <property type="protein sequence ID" value="BES92559.1"/>
    <property type="molecule type" value="Genomic_DNA"/>
</dbReference>
<dbReference type="Proteomes" id="UP001307889">
    <property type="component" value="Chromosome 3"/>
</dbReference>
<feature type="region of interest" description="Disordered" evidence="1">
    <location>
        <begin position="21"/>
        <end position="93"/>
    </location>
</feature>
<sequence length="121" mass="12457">MSNIFDPDDFLTKAGVSLEIGSEQVGGSGLESPPRSQDWLTKAPDGVVGESVLQVPRSGTGPRDASMDTMASSHHSRFLGNGTRAALGGPISNARDVRVVDSGSSSRFFSAGLPSPRASGP</sequence>
<keyword evidence="3" id="KW-1185">Reference proteome</keyword>
<evidence type="ECO:0000313" key="3">
    <source>
        <dbReference type="Proteomes" id="UP001307889"/>
    </source>
</evidence>
<evidence type="ECO:0000313" key="2">
    <source>
        <dbReference type="EMBL" id="BES92559.1"/>
    </source>
</evidence>
<gene>
    <name evidence="2" type="ORF">NTJ_05368</name>
</gene>
<evidence type="ECO:0000256" key="1">
    <source>
        <dbReference type="SAM" id="MobiDB-lite"/>
    </source>
</evidence>
<organism evidence="2 3">
    <name type="scientific">Nesidiocoris tenuis</name>
    <dbReference type="NCBI Taxonomy" id="355587"/>
    <lineage>
        <taxon>Eukaryota</taxon>
        <taxon>Metazoa</taxon>
        <taxon>Ecdysozoa</taxon>
        <taxon>Arthropoda</taxon>
        <taxon>Hexapoda</taxon>
        <taxon>Insecta</taxon>
        <taxon>Pterygota</taxon>
        <taxon>Neoptera</taxon>
        <taxon>Paraneoptera</taxon>
        <taxon>Hemiptera</taxon>
        <taxon>Heteroptera</taxon>
        <taxon>Panheteroptera</taxon>
        <taxon>Cimicomorpha</taxon>
        <taxon>Miridae</taxon>
        <taxon>Dicyphina</taxon>
        <taxon>Nesidiocoris</taxon>
    </lineage>
</organism>
<accession>A0ABN7AJZ3</accession>
<proteinExistence type="predicted"/>
<protein>
    <submittedName>
        <fullName evidence="2">Uncharacterized protein</fullName>
    </submittedName>
</protein>